<gene>
    <name evidence="2" type="ORF">JK386_09685</name>
</gene>
<keyword evidence="3" id="KW-1185">Reference proteome</keyword>
<dbReference type="AlphaFoldDB" id="A0A938YAA5"/>
<accession>A0A938YAA5</accession>
<sequence>MTTSPQSARPDPSRESAPTYEAVKKQLGADPEALPRRSHAAHMERVRQAEWLEGRLAAFAAHRAGTLPRGTGRRIAPPPGPSGER</sequence>
<feature type="region of interest" description="Disordered" evidence="1">
    <location>
        <begin position="62"/>
        <end position="85"/>
    </location>
</feature>
<protein>
    <submittedName>
        <fullName evidence="2">Uncharacterized protein</fullName>
    </submittedName>
</protein>
<evidence type="ECO:0000313" key="2">
    <source>
        <dbReference type="EMBL" id="MBM9460174.1"/>
    </source>
</evidence>
<dbReference type="EMBL" id="JAERTX010000007">
    <property type="protein sequence ID" value="MBM9460174.1"/>
    <property type="molecule type" value="Genomic_DNA"/>
</dbReference>
<feature type="region of interest" description="Disordered" evidence="1">
    <location>
        <begin position="1"/>
        <end position="41"/>
    </location>
</feature>
<feature type="compositionally biased region" description="Pro residues" evidence="1">
    <location>
        <begin position="76"/>
        <end position="85"/>
    </location>
</feature>
<dbReference type="Proteomes" id="UP000663791">
    <property type="component" value="Unassembled WGS sequence"/>
</dbReference>
<comment type="caution">
    <text evidence="2">The sequence shown here is derived from an EMBL/GenBank/DDBJ whole genome shotgun (WGS) entry which is preliminary data.</text>
</comment>
<name>A0A938YAA5_9ACTN</name>
<evidence type="ECO:0000256" key="1">
    <source>
        <dbReference type="SAM" id="MobiDB-lite"/>
    </source>
</evidence>
<dbReference type="RefSeq" id="WP_205291486.1">
    <property type="nucleotide sequence ID" value="NZ_CP074406.1"/>
</dbReference>
<organism evidence="2 3">
    <name type="scientific">Nocardioides faecalis</name>
    <dbReference type="NCBI Taxonomy" id="2803858"/>
    <lineage>
        <taxon>Bacteria</taxon>
        <taxon>Bacillati</taxon>
        <taxon>Actinomycetota</taxon>
        <taxon>Actinomycetes</taxon>
        <taxon>Propionibacteriales</taxon>
        <taxon>Nocardioidaceae</taxon>
        <taxon>Nocardioides</taxon>
    </lineage>
</organism>
<evidence type="ECO:0000313" key="3">
    <source>
        <dbReference type="Proteomes" id="UP000663791"/>
    </source>
</evidence>
<reference evidence="2" key="1">
    <citation type="submission" date="2021-01" db="EMBL/GenBank/DDBJ databases">
        <title>Novel species in genus Nocardioides.</title>
        <authorList>
            <person name="Zhang G."/>
        </authorList>
    </citation>
    <scope>NUCLEOTIDE SEQUENCE</scope>
    <source>
        <strain evidence="2">Zg-536</strain>
    </source>
</reference>
<proteinExistence type="predicted"/>